<dbReference type="EMBL" id="LQQY01000009">
    <property type="protein sequence ID" value="KZE51131.1"/>
    <property type="molecule type" value="Genomic_DNA"/>
</dbReference>
<name>A0A163LV54_9BACI</name>
<protein>
    <submittedName>
        <fullName evidence="1">Uncharacterized protein</fullName>
    </submittedName>
</protein>
<reference evidence="2" key="1">
    <citation type="submission" date="2016-01" db="EMBL/GenBank/DDBJ databases">
        <title>Whole genome sequencing of Bhargavaea cecembensis T14.</title>
        <authorList>
            <person name="Hong K.W."/>
        </authorList>
    </citation>
    <scope>NUCLEOTIDE SEQUENCE [LARGE SCALE GENOMIC DNA]</scope>
    <source>
        <strain evidence="2">M19</strain>
    </source>
</reference>
<evidence type="ECO:0000313" key="2">
    <source>
        <dbReference type="Proteomes" id="UP000076510"/>
    </source>
</evidence>
<dbReference type="RefSeq" id="WP_048005588.1">
    <property type="nucleotide sequence ID" value="NZ_CP047095.1"/>
</dbReference>
<comment type="caution">
    <text evidence="1">The sequence shown here is derived from an EMBL/GenBank/DDBJ whole genome shotgun (WGS) entry which is preliminary data.</text>
</comment>
<dbReference type="GO" id="GO:0003743">
    <property type="term" value="F:translation initiation factor activity"/>
    <property type="evidence" value="ECO:0007669"/>
    <property type="project" value="InterPro"/>
</dbReference>
<sequence>MKKWLMSILVTVIILAGCSAKEETIAFKDKQFANTLIVQKVENNTSTEEQTKMITEKDTLEKVLTQVEGLEVEEISQDSFMKKLKSKSSYTFVFLGPDQKESGKGKYAFAILEDGTILFNFTEVEDPGSTMISKQKQPEVLEELKEKLDVSF</sequence>
<gene>
    <name evidence="1" type="ORF">AV649_17360</name>
</gene>
<dbReference type="SUPFAM" id="SSF55159">
    <property type="entry name" value="eIF1-like"/>
    <property type="match status" value="1"/>
</dbReference>
<evidence type="ECO:0000313" key="1">
    <source>
        <dbReference type="EMBL" id="KZE51131.1"/>
    </source>
</evidence>
<dbReference type="InterPro" id="IPR036877">
    <property type="entry name" value="SUI1_dom_sf"/>
</dbReference>
<dbReference type="AlphaFoldDB" id="A0A163LV54"/>
<dbReference type="OrthoDB" id="2878060at2"/>
<dbReference type="PATRIC" id="fig|189381.9.peg.3423"/>
<dbReference type="Proteomes" id="UP000076510">
    <property type="component" value="Unassembled WGS sequence"/>
</dbReference>
<organism evidence="1 2">
    <name type="scientific">Rossellomorea marisflavi</name>
    <dbReference type="NCBI Taxonomy" id="189381"/>
    <lineage>
        <taxon>Bacteria</taxon>
        <taxon>Bacillati</taxon>
        <taxon>Bacillota</taxon>
        <taxon>Bacilli</taxon>
        <taxon>Bacillales</taxon>
        <taxon>Bacillaceae</taxon>
        <taxon>Rossellomorea</taxon>
    </lineage>
</organism>
<accession>A0A163LV54</accession>
<proteinExistence type="predicted"/>
<dbReference type="PROSITE" id="PS51257">
    <property type="entry name" value="PROKAR_LIPOPROTEIN"/>
    <property type="match status" value="1"/>
</dbReference>